<dbReference type="Pfam" id="PF12796">
    <property type="entry name" value="Ank_2"/>
    <property type="match status" value="1"/>
</dbReference>
<feature type="compositionally biased region" description="Gly residues" evidence="5">
    <location>
        <begin position="394"/>
        <end position="420"/>
    </location>
</feature>
<dbReference type="PANTHER" id="PTHR24198:SF165">
    <property type="entry name" value="ANKYRIN REPEAT-CONTAINING PROTEIN-RELATED"/>
    <property type="match status" value="1"/>
</dbReference>
<evidence type="ECO:0000313" key="6">
    <source>
        <dbReference type="Ensembl" id="ENSCHIP00010033425.1"/>
    </source>
</evidence>
<name>A0A8C2RT75_CAPHI</name>
<dbReference type="InterPro" id="IPR000048">
    <property type="entry name" value="IQ_motif_EF-hand-BS"/>
</dbReference>
<feature type="repeat" description="ANK" evidence="3">
    <location>
        <begin position="189"/>
        <end position="221"/>
    </location>
</feature>
<evidence type="ECO:0000256" key="1">
    <source>
        <dbReference type="ARBA" id="ARBA00022737"/>
    </source>
</evidence>
<accession>A0A8C2RT75</accession>
<dbReference type="Ensembl" id="ENSCHIT00010047002.1">
    <property type="protein sequence ID" value="ENSCHIP00010033425.1"/>
    <property type="gene ID" value="ENSCHIG00010024813.1"/>
</dbReference>
<dbReference type="Gene3D" id="1.25.40.20">
    <property type="entry name" value="Ankyrin repeat-containing domain"/>
    <property type="match status" value="1"/>
</dbReference>
<keyword evidence="2 3" id="KW-0040">ANK repeat</keyword>
<dbReference type="InterPro" id="IPR027417">
    <property type="entry name" value="P-loop_NTPase"/>
</dbReference>
<feature type="coiled-coil region" evidence="4">
    <location>
        <begin position="80"/>
        <end position="133"/>
    </location>
</feature>
<feature type="coiled-coil region" evidence="4">
    <location>
        <begin position="279"/>
        <end position="307"/>
    </location>
</feature>
<evidence type="ECO:0000256" key="3">
    <source>
        <dbReference type="PROSITE-ProRule" id="PRU00023"/>
    </source>
</evidence>
<dbReference type="SMART" id="SM00248">
    <property type="entry name" value="ANK"/>
    <property type="match status" value="2"/>
</dbReference>
<dbReference type="SUPFAM" id="SSF48403">
    <property type="entry name" value="Ankyrin repeat"/>
    <property type="match status" value="1"/>
</dbReference>
<protein>
    <submittedName>
        <fullName evidence="6">IQ motif and ankyrin repeat containing 1</fullName>
    </submittedName>
</protein>
<dbReference type="AlphaFoldDB" id="A0A8C2RT75"/>
<feature type="region of interest" description="Disordered" evidence="5">
    <location>
        <begin position="1"/>
        <end position="63"/>
    </location>
</feature>
<dbReference type="Pfam" id="PF00612">
    <property type="entry name" value="IQ"/>
    <property type="match status" value="1"/>
</dbReference>
<dbReference type="PROSITE" id="PS50088">
    <property type="entry name" value="ANK_REPEAT"/>
    <property type="match status" value="2"/>
</dbReference>
<feature type="region of interest" description="Disordered" evidence="5">
    <location>
        <begin position="317"/>
        <end position="420"/>
    </location>
</feature>
<keyword evidence="4" id="KW-0175">Coiled coil</keyword>
<organism evidence="6">
    <name type="scientific">Capra hircus</name>
    <name type="common">Goat</name>
    <dbReference type="NCBI Taxonomy" id="9925"/>
    <lineage>
        <taxon>Eukaryota</taxon>
        <taxon>Metazoa</taxon>
        <taxon>Chordata</taxon>
        <taxon>Craniata</taxon>
        <taxon>Vertebrata</taxon>
        <taxon>Euteleostomi</taxon>
        <taxon>Mammalia</taxon>
        <taxon>Eutheria</taxon>
        <taxon>Laurasiatheria</taxon>
        <taxon>Artiodactyla</taxon>
        <taxon>Ruminantia</taxon>
        <taxon>Pecora</taxon>
        <taxon>Bovidae</taxon>
        <taxon>Caprinae</taxon>
        <taxon>Capra</taxon>
    </lineage>
</organism>
<dbReference type="InterPro" id="IPR036770">
    <property type="entry name" value="Ankyrin_rpt-contain_sf"/>
</dbReference>
<dbReference type="PROSITE" id="PS50297">
    <property type="entry name" value="ANK_REP_REGION"/>
    <property type="match status" value="2"/>
</dbReference>
<reference evidence="6" key="1">
    <citation type="submission" date="2025-08" db="UniProtKB">
        <authorList>
            <consortium name="Ensembl"/>
        </authorList>
    </citation>
    <scope>IDENTIFICATION</scope>
</reference>
<sequence length="622" mass="67346">MSSKKGALRAAPGKSFPRAKPRAPAGKPGESRQPQRETGPQATGRATPERPEAPAGPTAEDRAATVIQCAFRKLLARKELARRQQEHQDYQELMEKLQREAFVAQVRREQEAARRRQEEAAAAERRRQEERLRGARLLEAAFDGNLGEIQAVLREVDELLTREGMGCDAAGMVRRLQRRLALVDFEDSGGNTPLSEAAAGGQSLAIQLLAEQGASPNSKGAFGRTPLYRAAFGGHLEAVEVLLKLGADPRVYADDGSTPEQVASLDTVVSVLQSWDLSLTDAMLQNMEAERERRAQEAARHQEAEAQRCGGWEAGGLARGCSDRSPPLQHEPQSTAAGQGSAAMSPTAAAGLLRAQPENRGARPVRAEGRRPGRTHAAGHQGCRGASGQAPAGGPEGRGGAGPGQAGTAGADPGGWVGRGWGWSGRAPGGYLGRSSHWPHIYTPTAEEEVPGLKCQVSELHDVLMKDVGDRIRADGRWPLVIDPSGQAATFLRYQDTNYVDAVNPDHLRPERIRLALLGALRFGKPLVFDLREVDLFPAVQQQLEAVQPGLAQELLGRGLLEQERYLSLLRPTDGPEYGPNQFQEARLQHFRLFFVTKVRWPPAEQLQVLLPVRVQLPGGGL</sequence>
<evidence type="ECO:0000256" key="4">
    <source>
        <dbReference type="SAM" id="Coils"/>
    </source>
</evidence>
<dbReference type="PROSITE" id="PS50096">
    <property type="entry name" value="IQ"/>
    <property type="match status" value="1"/>
</dbReference>
<evidence type="ECO:0000256" key="5">
    <source>
        <dbReference type="SAM" id="MobiDB-lite"/>
    </source>
</evidence>
<keyword evidence="1" id="KW-0677">Repeat</keyword>
<dbReference type="Gene3D" id="3.40.50.300">
    <property type="entry name" value="P-loop containing nucleotide triphosphate hydrolases"/>
    <property type="match status" value="1"/>
</dbReference>
<dbReference type="PANTHER" id="PTHR24198">
    <property type="entry name" value="ANKYRIN REPEAT AND PROTEIN KINASE DOMAIN-CONTAINING PROTEIN"/>
    <property type="match status" value="1"/>
</dbReference>
<gene>
    <name evidence="6" type="primary">IQANK1</name>
</gene>
<dbReference type="InterPro" id="IPR002110">
    <property type="entry name" value="Ankyrin_rpt"/>
</dbReference>
<proteinExistence type="predicted"/>
<evidence type="ECO:0000256" key="2">
    <source>
        <dbReference type="ARBA" id="ARBA00023043"/>
    </source>
</evidence>
<feature type="compositionally biased region" description="Polar residues" evidence="5">
    <location>
        <begin position="331"/>
        <end position="344"/>
    </location>
</feature>
<feature type="repeat" description="ANK" evidence="3">
    <location>
        <begin position="222"/>
        <end position="254"/>
    </location>
</feature>